<feature type="transmembrane region" description="Helical" evidence="1">
    <location>
        <begin position="46"/>
        <end position="66"/>
    </location>
</feature>
<dbReference type="AlphaFoldDB" id="A0A7V5RNS5"/>
<evidence type="ECO:0000256" key="1">
    <source>
        <dbReference type="SAM" id="Phobius"/>
    </source>
</evidence>
<name>A0A7V5RNS5_CALAY</name>
<keyword evidence="1" id="KW-0812">Transmembrane</keyword>
<feature type="transmembrane region" description="Helical" evidence="1">
    <location>
        <begin position="86"/>
        <end position="104"/>
    </location>
</feature>
<organism evidence="3">
    <name type="scientific">Caldithrix abyssi</name>
    <dbReference type="NCBI Taxonomy" id="187145"/>
    <lineage>
        <taxon>Bacteria</taxon>
        <taxon>Pseudomonadati</taxon>
        <taxon>Calditrichota</taxon>
        <taxon>Calditrichia</taxon>
        <taxon>Calditrichales</taxon>
        <taxon>Calditrichaceae</taxon>
        <taxon>Caldithrix</taxon>
    </lineage>
</organism>
<gene>
    <name evidence="3" type="ORF">ENJ15_03195</name>
</gene>
<dbReference type="GO" id="GO:0004175">
    <property type="term" value="F:endopeptidase activity"/>
    <property type="evidence" value="ECO:0007669"/>
    <property type="project" value="UniProtKB-ARBA"/>
</dbReference>
<keyword evidence="3" id="KW-0645">Protease</keyword>
<dbReference type="GO" id="GO:0008237">
    <property type="term" value="F:metallopeptidase activity"/>
    <property type="evidence" value="ECO:0007669"/>
    <property type="project" value="UniProtKB-KW"/>
</dbReference>
<feature type="transmembrane region" description="Helical" evidence="1">
    <location>
        <begin position="210"/>
        <end position="229"/>
    </location>
</feature>
<dbReference type="Proteomes" id="UP000885771">
    <property type="component" value="Unassembled WGS sequence"/>
</dbReference>
<dbReference type="PANTHER" id="PTHR43592">
    <property type="entry name" value="CAAX AMINO TERMINAL PROTEASE"/>
    <property type="match status" value="1"/>
</dbReference>
<proteinExistence type="predicted"/>
<feature type="transmembrane region" description="Helical" evidence="1">
    <location>
        <begin position="184"/>
        <end position="201"/>
    </location>
</feature>
<keyword evidence="1" id="KW-0472">Membrane</keyword>
<comment type="caution">
    <text evidence="3">The sequence shown here is derived from an EMBL/GenBank/DDBJ whole genome shotgun (WGS) entry which is preliminary data.</text>
</comment>
<feature type="domain" description="CAAX prenyl protease 2/Lysostaphin resistance protein A-like" evidence="2">
    <location>
        <begin position="132"/>
        <end position="220"/>
    </location>
</feature>
<dbReference type="EMBL" id="DRLI01000123">
    <property type="protein sequence ID" value="HHM01991.1"/>
    <property type="molecule type" value="Genomic_DNA"/>
</dbReference>
<evidence type="ECO:0000259" key="2">
    <source>
        <dbReference type="Pfam" id="PF02517"/>
    </source>
</evidence>
<feature type="transmembrane region" description="Helical" evidence="1">
    <location>
        <begin position="235"/>
        <end position="258"/>
    </location>
</feature>
<dbReference type="PANTHER" id="PTHR43592:SF15">
    <property type="entry name" value="CAAX AMINO TERMINAL PROTEASE FAMILY PROTEIN"/>
    <property type="match status" value="1"/>
</dbReference>
<keyword evidence="3" id="KW-0378">Hydrolase</keyword>
<dbReference type="Pfam" id="PF02517">
    <property type="entry name" value="Rce1-like"/>
    <property type="match status" value="1"/>
</dbReference>
<dbReference type="InterPro" id="IPR003675">
    <property type="entry name" value="Rce1/LyrA-like_dom"/>
</dbReference>
<accession>A0A7V5RNS5</accession>
<keyword evidence="1" id="KW-1133">Transmembrane helix</keyword>
<feature type="transmembrane region" description="Helical" evidence="1">
    <location>
        <begin position="12"/>
        <end position="34"/>
    </location>
</feature>
<dbReference type="GO" id="GO:0080120">
    <property type="term" value="P:CAAX-box protein maturation"/>
    <property type="evidence" value="ECO:0007669"/>
    <property type="project" value="UniProtKB-ARBA"/>
</dbReference>
<keyword evidence="3" id="KW-0482">Metalloprotease</keyword>
<feature type="transmembrane region" description="Helical" evidence="1">
    <location>
        <begin position="125"/>
        <end position="147"/>
    </location>
</feature>
<reference evidence="3" key="1">
    <citation type="journal article" date="2020" name="mSystems">
        <title>Genome- and Community-Level Interaction Insights into Carbon Utilization and Element Cycling Functions of Hydrothermarchaeota in Hydrothermal Sediment.</title>
        <authorList>
            <person name="Zhou Z."/>
            <person name="Liu Y."/>
            <person name="Xu W."/>
            <person name="Pan J."/>
            <person name="Luo Z.H."/>
            <person name="Li M."/>
        </authorList>
    </citation>
    <scope>NUCLEOTIDE SEQUENCE [LARGE SCALE GENOMIC DNA]</scope>
    <source>
        <strain evidence="3">HyVt-460</strain>
    </source>
</reference>
<evidence type="ECO:0000313" key="3">
    <source>
        <dbReference type="EMBL" id="HHM01991.1"/>
    </source>
</evidence>
<protein>
    <submittedName>
        <fullName evidence="3">CPBP family intramembrane metalloprotease</fullName>
    </submittedName>
</protein>
<sequence>MDEKKFPEPLEALLLVLVVFSGILLATITIGVVVKSIGGGENLDRNLELLLFFMESLFLIVPWYYARRRGFDLQALFRFGPVEGRVYLYAFVMGLALIILTDEMERLITLFMPMPDTLADMMKPLYVNTPLEWLIVITGSVLIASVAEEGLFRGFLQVSLEKKGDVTRAVVLASVSWTIIHMNPYWAIQIFFMGIFLGYIAQQVNSIRPAILIHGMNNLLALLLINLRVEADIPYYTWSGHVSPPFLLAAAGMLYWSIRALGRLPRPRPTRPSL</sequence>